<evidence type="ECO:0000313" key="2">
    <source>
        <dbReference type="EMBL" id="SEN65365.1"/>
    </source>
</evidence>
<dbReference type="EMBL" id="FODF01000007">
    <property type="protein sequence ID" value="SEN65365.1"/>
    <property type="molecule type" value="Genomic_DNA"/>
</dbReference>
<feature type="domain" description="DUF6873" evidence="1">
    <location>
        <begin position="127"/>
        <end position="280"/>
    </location>
</feature>
<evidence type="ECO:0000313" key="3">
    <source>
        <dbReference type="Proteomes" id="UP000199512"/>
    </source>
</evidence>
<organism evidence="2 3">
    <name type="scientific">Peptostreptococcus russellii</name>
    <dbReference type="NCBI Taxonomy" id="215200"/>
    <lineage>
        <taxon>Bacteria</taxon>
        <taxon>Bacillati</taxon>
        <taxon>Bacillota</taxon>
        <taxon>Clostridia</taxon>
        <taxon>Peptostreptococcales</taxon>
        <taxon>Peptostreptococcaceae</taxon>
        <taxon>Peptostreptococcus</taxon>
    </lineage>
</organism>
<dbReference type="Proteomes" id="UP000199512">
    <property type="component" value="Unassembled WGS sequence"/>
</dbReference>
<dbReference type="Pfam" id="PF21778">
    <property type="entry name" value="DUF6873"/>
    <property type="match status" value="1"/>
</dbReference>
<reference evidence="2 3" key="1">
    <citation type="submission" date="2016-10" db="EMBL/GenBank/DDBJ databases">
        <authorList>
            <person name="de Groot N.N."/>
        </authorList>
    </citation>
    <scope>NUCLEOTIDE SEQUENCE [LARGE SCALE GENOMIC DNA]</scope>
    <source>
        <strain evidence="2 3">Calf135</strain>
    </source>
</reference>
<dbReference type="InterPro" id="IPR049238">
    <property type="entry name" value="DUF6873"/>
</dbReference>
<gene>
    <name evidence="2" type="ORF">SAMN05216454_10797</name>
</gene>
<dbReference type="STRING" id="215200.SAMN05216454_10797"/>
<dbReference type="OrthoDB" id="1753686at2"/>
<sequence>MKKKIAVIDFRMDKESRRNLKNLGLELIDSYCNKNIYDAISGHVDINMFTDGENIVVSPESYNYYREKFQKLGVNRNIISGKTSLSKKYPGDILYNVCYTGKYYIANFENTDYEIKSLIYSKYIKNEKIKNNRSMKKNSRENISCNFKKNNMGENTSEKEKTVDKILELENVINIKQGYSNCSICQVDEKSVITYDEGIAKCLEDRGLDVLKISTGYIDLFDFNYGFIGGASASFKKEILFFGKISEHPDYIRIKEFVEKKGKKIRELSNRKLTDYGSMFIFEK</sequence>
<accession>A0A1H8IB30</accession>
<keyword evidence="3" id="KW-1185">Reference proteome</keyword>
<proteinExistence type="predicted"/>
<evidence type="ECO:0000259" key="1">
    <source>
        <dbReference type="Pfam" id="PF21778"/>
    </source>
</evidence>
<protein>
    <recommendedName>
        <fullName evidence="1">DUF6873 domain-containing protein</fullName>
    </recommendedName>
</protein>
<dbReference type="AlphaFoldDB" id="A0A1H8IB30"/>
<dbReference type="RefSeq" id="WP_091975602.1">
    <property type="nucleotide sequence ID" value="NZ_FODF01000007.1"/>
</dbReference>
<name>A0A1H8IB30_9FIRM</name>